<evidence type="ECO:0000313" key="8">
    <source>
        <dbReference type="EMBL" id="KSU83146.1"/>
    </source>
</evidence>
<comment type="caution">
    <text evidence="8">The sequence shown here is derived from an EMBL/GenBank/DDBJ whole genome shotgun (WGS) entry which is preliminary data.</text>
</comment>
<dbReference type="GO" id="GO:0005975">
    <property type="term" value="P:carbohydrate metabolic process"/>
    <property type="evidence" value="ECO:0007669"/>
    <property type="project" value="TreeGrafter"/>
</dbReference>
<dbReference type="CDD" id="cd06109">
    <property type="entry name" value="BsCS-I_like"/>
    <property type="match status" value="1"/>
</dbReference>
<comment type="catalytic activity">
    <reaction evidence="4">
        <text>oxaloacetate + acetyl-CoA + H2O = citrate + CoA + H(+)</text>
        <dbReference type="Rhea" id="RHEA:16845"/>
        <dbReference type="ChEBI" id="CHEBI:15377"/>
        <dbReference type="ChEBI" id="CHEBI:15378"/>
        <dbReference type="ChEBI" id="CHEBI:16452"/>
        <dbReference type="ChEBI" id="CHEBI:16947"/>
        <dbReference type="ChEBI" id="CHEBI:57287"/>
        <dbReference type="ChEBI" id="CHEBI:57288"/>
        <dbReference type="EC" id="2.3.3.16"/>
    </reaction>
</comment>
<comment type="similarity">
    <text evidence="2 5 7">Belongs to the citrate synthase family.</text>
</comment>
<dbReference type="Pfam" id="PF00285">
    <property type="entry name" value="Citrate_synt"/>
    <property type="match status" value="1"/>
</dbReference>
<dbReference type="InterPro" id="IPR019810">
    <property type="entry name" value="Citrate_synthase_AS"/>
</dbReference>
<dbReference type="AlphaFoldDB" id="A0A0V8J8B0"/>
<evidence type="ECO:0000256" key="3">
    <source>
        <dbReference type="ARBA" id="ARBA00022679"/>
    </source>
</evidence>
<dbReference type="InterPro" id="IPR024176">
    <property type="entry name" value="Citrate_synthase_bac-typ"/>
</dbReference>
<dbReference type="Gene3D" id="1.10.580.10">
    <property type="entry name" value="Citrate Synthase, domain 1"/>
    <property type="match status" value="1"/>
</dbReference>
<dbReference type="GO" id="GO:0005829">
    <property type="term" value="C:cytosol"/>
    <property type="evidence" value="ECO:0007669"/>
    <property type="project" value="TreeGrafter"/>
</dbReference>
<protein>
    <recommendedName>
        <fullName evidence="5">Citrate synthase</fullName>
    </recommendedName>
</protein>
<dbReference type="UniPathway" id="UPA00223"/>
<dbReference type="PANTHER" id="PTHR11739">
    <property type="entry name" value="CITRATE SYNTHASE"/>
    <property type="match status" value="1"/>
</dbReference>
<evidence type="ECO:0000256" key="1">
    <source>
        <dbReference type="ARBA" id="ARBA00005163"/>
    </source>
</evidence>
<dbReference type="Gene3D" id="1.10.230.10">
    <property type="entry name" value="Cytochrome P450-Terp, domain 2"/>
    <property type="match status" value="1"/>
</dbReference>
<sequence>MNAAKGLKGVVAVETSISSVDGKNGILLYRGLEISEVMKIASFEKAAYFLWYGKWPDDHEFCTLKNELSEHRMLSSEMKKLIDGLPKNMDMMSVLRTAVSSEGTVDYSWKPTIGQAIRLTAQVPSIIAYRKRTLEGNAPVSPDPDLSHVENYLYMLYGSLPLKAHADALEAYMILTLEHGMNASTFAARVTASTESDLVSAATSAIGTMKGPLHGGAPSGVIDLLNEISEANDIEKVLRHKLTSGEKLMGFGHRVYKTHDPRALALKERLLQTAGEDPWLDLALETERMAVELLKEYKPGRSLYTNVEFYAAAIMKAIQMEPDLFTPTFTASRMVGWSAHVLEQAEDNTIFRPESVYVGPDRSVAGKTN</sequence>
<evidence type="ECO:0000313" key="9">
    <source>
        <dbReference type="Proteomes" id="UP000054099"/>
    </source>
</evidence>
<dbReference type="PROSITE" id="PS00480">
    <property type="entry name" value="CITRATE_SYNTHASE"/>
    <property type="match status" value="1"/>
</dbReference>
<evidence type="ECO:0000256" key="7">
    <source>
        <dbReference type="RuleBase" id="RU003406"/>
    </source>
</evidence>
<reference evidence="8 9" key="1">
    <citation type="journal article" date="2014" name="Antonie Van Leeuwenhoek">
        <title>Fictibacillus enclensis sp. nov., isolated from marine sediment.</title>
        <authorList>
            <person name="Dastager S.G."/>
            <person name="Mawlankar R."/>
            <person name="Srinivasan K."/>
            <person name="Tang S.K."/>
            <person name="Lee J.C."/>
            <person name="Ramana V.V."/>
            <person name="Shouche Y.S."/>
        </authorList>
    </citation>
    <scope>NUCLEOTIDE SEQUENCE [LARGE SCALE GENOMIC DNA]</scope>
    <source>
        <strain evidence="8 9">NIO-1003</strain>
    </source>
</reference>
<feature type="active site" evidence="6">
    <location>
        <position position="308"/>
    </location>
</feature>
<dbReference type="PRINTS" id="PR00143">
    <property type="entry name" value="CITRTSNTHASE"/>
</dbReference>
<keyword evidence="3 5" id="KW-0808">Transferase</keyword>
<dbReference type="InterPro" id="IPR016143">
    <property type="entry name" value="Citrate_synth-like_sm_a-sub"/>
</dbReference>
<dbReference type="OrthoDB" id="9800864at2"/>
<name>A0A0V8J8B0_9BACL</name>
<dbReference type="SUPFAM" id="SSF48256">
    <property type="entry name" value="Citrate synthase"/>
    <property type="match status" value="1"/>
</dbReference>
<dbReference type="InterPro" id="IPR036969">
    <property type="entry name" value="Citrate_synthase_sf"/>
</dbReference>
<proteinExistence type="inferred from homology"/>
<comment type="pathway">
    <text evidence="1">Carbohydrate metabolism; tricarboxylic acid cycle.</text>
</comment>
<dbReference type="GO" id="GO:0006099">
    <property type="term" value="P:tricarboxylic acid cycle"/>
    <property type="evidence" value="ECO:0007669"/>
    <property type="project" value="UniProtKB-UniPathway"/>
</dbReference>
<dbReference type="RefSeq" id="WP_061971943.1">
    <property type="nucleotide sequence ID" value="NZ_FMAV01000002.1"/>
</dbReference>
<dbReference type="InterPro" id="IPR016142">
    <property type="entry name" value="Citrate_synth-like_lrg_a-sub"/>
</dbReference>
<dbReference type="InterPro" id="IPR002020">
    <property type="entry name" value="Citrate_synthase"/>
</dbReference>
<evidence type="ECO:0000256" key="5">
    <source>
        <dbReference type="PIRNR" id="PIRNR001369"/>
    </source>
</evidence>
<dbReference type="GO" id="GO:0036440">
    <property type="term" value="F:citrate synthase activity"/>
    <property type="evidence" value="ECO:0007669"/>
    <property type="project" value="UniProtKB-EC"/>
</dbReference>
<dbReference type="PANTHER" id="PTHR11739:SF4">
    <property type="entry name" value="CITRATE SYNTHASE, PEROXISOMAL"/>
    <property type="match status" value="1"/>
</dbReference>
<evidence type="ECO:0000256" key="6">
    <source>
        <dbReference type="PIRSR" id="PIRSR001369-1"/>
    </source>
</evidence>
<evidence type="ECO:0000256" key="2">
    <source>
        <dbReference type="ARBA" id="ARBA00010566"/>
    </source>
</evidence>
<dbReference type="Proteomes" id="UP000054099">
    <property type="component" value="Unassembled WGS sequence"/>
</dbReference>
<evidence type="ECO:0000256" key="4">
    <source>
        <dbReference type="ARBA" id="ARBA00049288"/>
    </source>
</evidence>
<dbReference type="EMBL" id="LNQN01000002">
    <property type="protein sequence ID" value="KSU83146.1"/>
    <property type="molecule type" value="Genomic_DNA"/>
</dbReference>
<accession>A0A0V8J8B0</accession>
<gene>
    <name evidence="8" type="ORF">AS030_11205</name>
</gene>
<organism evidence="8 9">
    <name type="scientific">Fictibacillus enclensis</name>
    <dbReference type="NCBI Taxonomy" id="1017270"/>
    <lineage>
        <taxon>Bacteria</taxon>
        <taxon>Bacillati</taxon>
        <taxon>Bacillota</taxon>
        <taxon>Bacilli</taxon>
        <taxon>Bacillales</taxon>
        <taxon>Fictibacillaceae</taxon>
        <taxon>Fictibacillus</taxon>
    </lineage>
</organism>
<keyword evidence="9" id="KW-1185">Reference proteome</keyword>
<dbReference type="PIRSF" id="PIRSF001369">
    <property type="entry name" value="Citrate_synth"/>
    <property type="match status" value="1"/>
</dbReference>
<feature type="active site" evidence="6">
    <location>
        <position position="253"/>
    </location>
</feature>